<proteinExistence type="inferred from homology"/>
<keyword evidence="4 7" id="KW-0812">Transmembrane</keyword>
<organism evidence="8 9">
    <name type="scientific">Melanomma pulvis-pyrius CBS 109.77</name>
    <dbReference type="NCBI Taxonomy" id="1314802"/>
    <lineage>
        <taxon>Eukaryota</taxon>
        <taxon>Fungi</taxon>
        <taxon>Dikarya</taxon>
        <taxon>Ascomycota</taxon>
        <taxon>Pezizomycotina</taxon>
        <taxon>Dothideomycetes</taxon>
        <taxon>Pleosporomycetidae</taxon>
        <taxon>Pleosporales</taxon>
        <taxon>Melanommataceae</taxon>
        <taxon>Melanomma</taxon>
    </lineage>
</organism>
<dbReference type="InterPro" id="IPR045035">
    <property type="entry name" value="YSL-like"/>
</dbReference>
<sequence>MFQVPSEYVWRAGAVLAVGEGLPEQAPAFGIVAAVIFGSFTAIRIAFRQKKWCAFVPMGISFSVGMMYNVPSFTLVRVLGGVMQWYWTSRMKKSETSAMVFASGLVLGEGLASIINLVLEASRVPYEFVLRFMES</sequence>
<evidence type="ECO:0000256" key="4">
    <source>
        <dbReference type="ARBA" id="ARBA00022692"/>
    </source>
</evidence>
<evidence type="ECO:0000313" key="9">
    <source>
        <dbReference type="Proteomes" id="UP000799757"/>
    </source>
</evidence>
<dbReference type="OrthoDB" id="627262at2759"/>
<feature type="transmembrane region" description="Helical" evidence="7">
    <location>
        <begin position="99"/>
        <end position="119"/>
    </location>
</feature>
<dbReference type="PANTHER" id="PTHR31645:SF0">
    <property type="entry name" value="OLIGOPEPTIDE TRANSPORTER YGL114W-RELATED"/>
    <property type="match status" value="1"/>
</dbReference>
<dbReference type="GO" id="GO:0000329">
    <property type="term" value="C:fungal-type vacuole membrane"/>
    <property type="evidence" value="ECO:0007669"/>
    <property type="project" value="TreeGrafter"/>
</dbReference>
<feature type="transmembrane region" description="Helical" evidence="7">
    <location>
        <begin position="68"/>
        <end position="87"/>
    </location>
</feature>
<dbReference type="GO" id="GO:0035673">
    <property type="term" value="F:oligopeptide transmembrane transporter activity"/>
    <property type="evidence" value="ECO:0007669"/>
    <property type="project" value="InterPro"/>
</dbReference>
<keyword evidence="3" id="KW-0813">Transport</keyword>
<accession>A0A6A6XCI9</accession>
<feature type="transmembrane region" description="Helical" evidence="7">
    <location>
        <begin position="28"/>
        <end position="47"/>
    </location>
</feature>
<gene>
    <name evidence="8" type="ORF">K505DRAFT_361816</name>
</gene>
<evidence type="ECO:0000256" key="3">
    <source>
        <dbReference type="ARBA" id="ARBA00022448"/>
    </source>
</evidence>
<comment type="subcellular location">
    <subcellularLocation>
        <location evidence="1">Membrane</location>
        <topology evidence="1">Multi-pass membrane protein</topology>
    </subcellularLocation>
</comment>
<comment type="similarity">
    <text evidence="2">Belongs to the oligopeptide OPT transporter family.</text>
</comment>
<dbReference type="Proteomes" id="UP000799757">
    <property type="component" value="Unassembled WGS sequence"/>
</dbReference>
<dbReference type="Pfam" id="PF03169">
    <property type="entry name" value="OPT"/>
    <property type="match status" value="1"/>
</dbReference>
<dbReference type="AlphaFoldDB" id="A0A6A6XCI9"/>
<dbReference type="InterPro" id="IPR004813">
    <property type="entry name" value="OPT"/>
</dbReference>
<evidence type="ECO:0000256" key="5">
    <source>
        <dbReference type="ARBA" id="ARBA00022989"/>
    </source>
</evidence>
<protein>
    <recommendedName>
        <fullName evidence="10">OPT superfamily oligopeptide transporter</fullName>
    </recommendedName>
</protein>
<dbReference type="PANTHER" id="PTHR31645">
    <property type="entry name" value="OLIGOPEPTIDE TRANSPORTER YGL114W-RELATED"/>
    <property type="match status" value="1"/>
</dbReference>
<evidence type="ECO:0000256" key="2">
    <source>
        <dbReference type="ARBA" id="ARBA00008807"/>
    </source>
</evidence>
<keyword evidence="5 7" id="KW-1133">Transmembrane helix</keyword>
<keyword evidence="9" id="KW-1185">Reference proteome</keyword>
<evidence type="ECO:0008006" key="10">
    <source>
        <dbReference type="Google" id="ProtNLM"/>
    </source>
</evidence>
<evidence type="ECO:0000256" key="1">
    <source>
        <dbReference type="ARBA" id="ARBA00004141"/>
    </source>
</evidence>
<reference evidence="8" key="1">
    <citation type="journal article" date="2020" name="Stud. Mycol.">
        <title>101 Dothideomycetes genomes: a test case for predicting lifestyles and emergence of pathogens.</title>
        <authorList>
            <person name="Haridas S."/>
            <person name="Albert R."/>
            <person name="Binder M."/>
            <person name="Bloem J."/>
            <person name="Labutti K."/>
            <person name="Salamov A."/>
            <person name="Andreopoulos B."/>
            <person name="Baker S."/>
            <person name="Barry K."/>
            <person name="Bills G."/>
            <person name="Bluhm B."/>
            <person name="Cannon C."/>
            <person name="Castanera R."/>
            <person name="Culley D."/>
            <person name="Daum C."/>
            <person name="Ezra D."/>
            <person name="Gonzalez J."/>
            <person name="Henrissat B."/>
            <person name="Kuo A."/>
            <person name="Liang C."/>
            <person name="Lipzen A."/>
            <person name="Lutzoni F."/>
            <person name="Magnuson J."/>
            <person name="Mondo S."/>
            <person name="Nolan M."/>
            <person name="Ohm R."/>
            <person name="Pangilinan J."/>
            <person name="Park H.-J."/>
            <person name="Ramirez L."/>
            <person name="Alfaro M."/>
            <person name="Sun H."/>
            <person name="Tritt A."/>
            <person name="Yoshinaga Y."/>
            <person name="Zwiers L.-H."/>
            <person name="Turgeon B."/>
            <person name="Goodwin S."/>
            <person name="Spatafora J."/>
            <person name="Crous P."/>
            <person name="Grigoriev I."/>
        </authorList>
    </citation>
    <scope>NUCLEOTIDE SEQUENCE</scope>
    <source>
        <strain evidence="8">CBS 109.77</strain>
    </source>
</reference>
<evidence type="ECO:0000256" key="6">
    <source>
        <dbReference type="ARBA" id="ARBA00023136"/>
    </source>
</evidence>
<name>A0A6A6XCI9_9PLEO</name>
<dbReference type="EMBL" id="MU001920">
    <property type="protein sequence ID" value="KAF2793625.1"/>
    <property type="molecule type" value="Genomic_DNA"/>
</dbReference>
<evidence type="ECO:0000313" key="8">
    <source>
        <dbReference type="EMBL" id="KAF2793625.1"/>
    </source>
</evidence>
<keyword evidence="6 7" id="KW-0472">Membrane</keyword>
<evidence type="ECO:0000256" key="7">
    <source>
        <dbReference type="SAM" id="Phobius"/>
    </source>
</evidence>